<organism evidence="8 9">
    <name type="scientific">Nitrososphaera gargensis (strain Ga9.2)</name>
    <dbReference type="NCBI Taxonomy" id="1237085"/>
    <lineage>
        <taxon>Archaea</taxon>
        <taxon>Nitrososphaerota</taxon>
        <taxon>Nitrososphaeria</taxon>
        <taxon>Nitrososphaerales</taxon>
        <taxon>Nitrososphaeraceae</taxon>
        <taxon>Nitrososphaera</taxon>
    </lineage>
</organism>
<dbReference type="STRING" id="1237085.Ngar_c19450"/>
<evidence type="ECO:0000256" key="4">
    <source>
        <dbReference type="ARBA" id="ARBA00022989"/>
    </source>
</evidence>
<evidence type="ECO:0000256" key="1">
    <source>
        <dbReference type="ARBA" id="ARBA00004651"/>
    </source>
</evidence>
<dbReference type="InterPro" id="IPR052218">
    <property type="entry name" value="Preflagellin_Peptidase"/>
</dbReference>
<protein>
    <submittedName>
        <fullName evidence="8">Putative archaeal preflagellin peptidase FlaK</fullName>
    </submittedName>
</protein>
<dbReference type="KEGG" id="nga:Ngar_c19450"/>
<dbReference type="Gene3D" id="6.10.250.3240">
    <property type="match status" value="1"/>
</dbReference>
<keyword evidence="8" id="KW-0969">Cilium</keyword>
<evidence type="ECO:0000256" key="6">
    <source>
        <dbReference type="SAM" id="Phobius"/>
    </source>
</evidence>
<dbReference type="OrthoDB" id="19094at2157"/>
<sequence>MLSILFVREILCLAMLSIGAYYDLKTREVNDRLWMVFGAAGLVLYPWEYVSGATADVQMILVSVSLTAAIAVALYRYSFFGGADAKALMAISAIMPVYYSPSTFYVHPITGIMVLTNAVLFAMAVPLYNALSNLVRVTRGGRIFEGFDEPVWRKVLACFVGAPSIGQKCHHSAIECAADEKKKFSFRLNNDEAFSKDGCHSRIPANGPVWLSQNLPFLVFLLAGFLAAMLFGDLLLTTMLRYQ</sequence>
<keyword evidence="5 6" id="KW-0472">Membrane</keyword>
<dbReference type="GO" id="GO:0004190">
    <property type="term" value="F:aspartic-type endopeptidase activity"/>
    <property type="evidence" value="ECO:0007669"/>
    <property type="project" value="InterPro"/>
</dbReference>
<evidence type="ECO:0000256" key="3">
    <source>
        <dbReference type="ARBA" id="ARBA00022692"/>
    </source>
</evidence>
<comment type="subcellular location">
    <subcellularLocation>
        <location evidence="1">Cell membrane</location>
        <topology evidence="1">Multi-pass membrane protein</topology>
    </subcellularLocation>
</comment>
<accession>K0IKE7</accession>
<dbReference type="Gene3D" id="1.20.120.1220">
    <property type="match status" value="1"/>
</dbReference>
<keyword evidence="8" id="KW-0966">Cell projection</keyword>
<proteinExistence type="predicted"/>
<dbReference type="Pfam" id="PF01478">
    <property type="entry name" value="Peptidase_A24"/>
    <property type="match status" value="1"/>
</dbReference>
<feature type="domain" description="Prepilin type IV endopeptidase peptidase" evidence="7">
    <location>
        <begin position="10"/>
        <end position="114"/>
    </location>
</feature>
<keyword evidence="4 6" id="KW-1133">Transmembrane helix</keyword>
<evidence type="ECO:0000259" key="7">
    <source>
        <dbReference type="Pfam" id="PF01478"/>
    </source>
</evidence>
<evidence type="ECO:0000313" key="9">
    <source>
        <dbReference type="Proteomes" id="UP000008037"/>
    </source>
</evidence>
<keyword evidence="3 6" id="KW-0812">Transmembrane</keyword>
<dbReference type="PANTHER" id="PTHR36506:SF1">
    <property type="entry name" value="PREFLAGELLIN PEPTIDASE"/>
    <property type="match status" value="1"/>
</dbReference>
<reference evidence="8 9" key="1">
    <citation type="journal article" date="2012" name="Environ. Microbiol.">
        <title>The genome of the ammonia-oxidizing Candidatus Nitrososphaera gargensis: insights into metabolic versatility and environmental adaptations.</title>
        <authorList>
            <person name="Spang A."/>
            <person name="Poehlein A."/>
            <person name="Offre P."/>
            <person name="Zumbragel S."/>
            <person name="Haider S."/>
            <person name="Rychlik N."/>
            <person name="Nowka B."/>
            <person name="Schmeisser C."/>
            <person name="Lebedeva E.V."/>
            <person name="Rattei T."/>
            <person name="Bohm C."/>
            <person name="Schmid M."/>
            <person name="Galushko A."/>
            <person name="Hatzenpichler R."/>
            <person name="Weinmaier T."/>
            <person name="Daniel R."/>
            <person name="Schleper C."/>
            <person name="Spieck E."/>
            <person name="Streit W."/>
            <person name="Wagner M."/>
        </authorList>
    </citation>
    <scope>NUCLEOTIDE SEQUENCE [LARGE SCALE GENOMIC DNA]</scope>
    <source>
        <strain evidence="9">Ga9.2</strain>
    </source>
</reference>
<evidence type="ECO:0000313" key="8">
    <source>
        <dbReference type="EMBL" id="AFU58877.1"/>
    </source>
</evidence>
<keyword evidence="2" id="KW-1003">Cell membrane</keyword>
<dbReference type="HOGENOM" id="CLU_1127120_0_0_2"/>
<name>K0IKE7_NITGG</name>
<feature type="transmembrane region" description="Helical" evidence="6">
    <location>
        <begin position="33"/>
        <end position="51"/>
    </location>
</feature>
<gene>
    <name evidence="8" type="primary">flaK3</name>
    <name evidence="8" type="ordered locus">Ngar_c19450</name>
</gene>
<keyword evidence="9" id="KW-1185">Reference proteome</keyword>
<dbReference type="PANTHER" id="PTHR36506">
    <property type="entry name" value="PREFLAGELLIN PEPTIDASE"/>
    <property type="match status" value="1"/>
</dbReference>
<keyword evidence="8" id="KW-0282">Flagellum</keyword>
<dbReference type="EMBL" id="CP002408">
    <property type="protein sequence ID" value="AFU58877.1"/>
    <property type="molecule type" value="Genomic_DNA"/>
</dbReference>
<feature type="transmembrane region" description="Helical" evidence="6">
    <location>
        <begin position="217"/>
        <end position="240"/>
    </location>
</feature>
<dbReference type="GO" id="GO:0005886">
    <property type="term" value="C:plasma membrane"/>
    <property type="evidence" value="ECO:0007669"/>
    <property type="project" value="UniProtKB-SubCell"/>
</dbReference>
<feature type="transmembrane region" description="Helical" evidence="6">
    <location>
        <begin position="57"/>
        <end position="75"/>
    </location>
</feature>
<dbReference type="Proteomes" id="UP000008037">
    <property type="component" value="Chromosome"/>
</dbReference>
<dbReference type="AlphaFoldDB" id="K0IKE7"/>
<dbReference type="InterPro" id="IPR000045">
    <property type="entry name" value="Prepilin_IV_endopep_pep"/>
</dbReference>
<evidence type="ECO:0000256" key="2">
    <source>
        <dbReference type="ARBA" id="ARBA00022475"/>
    </source>
</evidence>
<feature type="transmembrane region" description="Helical" evidence="6">
    <location>
        <begin position="112"/>
        <end position="131"/>
    </location>
</feature>
<dbReference type="InParanoid" id="K0IKE7"/>
<feature type="transmembrane region" description="Helical" evidence="6">
    <location>
        <begin position="6"/>
        <end position="24"/>
    </location>
</feature>
<evidence type="ECO:0000256" key="5">
    <source>
        <dbReference type="ARBA" id="ARBA00023136"/>
    </source>
</evidence>